<organism evidence="1">
    <name type="scientific">invertebrate metagenome</name>
    <dbReference type="NCBI Taxonomy" id="1711999"/>
    <lineage>
        <taxon>unclassified sequences</taxon>
        <taxon>metagenomes</taxon>
        <taxon>organismal metagenomes</taxon>
    </lineage>
</organism>
<dbReference type="NCBIfam" id="TIGR02292">
    <property type="entry name" value="ygfB_yecA"/>
    <property type="match status" value="1"/>
</dbReference>
<dbReference type="EMBL" id="NSIT01000025">
    <property type="protein sequence ID" value="PJE80254.1"/>
    <property type="molecule type" value="Genomic_DNA"/>
</dbReference>
<dbReference type="Gene3D" id="1.20.120.740">
    <property type="entry name" value="YgfB uncharacterised protein family UPF0149, PF03695"/>
    <property type="match status" value="1"/>
</dbReference>
<evidence type="ECO:0008006" key="2">
    <source>
        <dbReference type="Google" id="ProtNLM"/>
    </source>
</evidence>
<sequence>MASGVATIKRYFFMITDWVIYMSSTHLVIADFLKKRGSNEETMEAMELYGFCTAMAICPVKCKQTQILESVFGEEAELSISDTDRFFQILGQLTSELDRSFNEEEGIQQDINFPEDTESLADWCTGFMTAHFLAEEQWFVRHEQEVSELLLPVMLASGLFDDEPDFLEMLRDEKLVDDMVTQIPEVLLELYLLFHTTDEK</sequence>
<accession>A0A2H9TAM7</accession>
<dbReference type="InterPro" id="IPR011978">
    <property type="entry name" value="YgfB-like"/>
</dbReference>
<evidence type="ECO:0000313" key="1">
    <source>
        <dbReference type="EMBL" id="PJE80254.1"/>
    </source>
</evidence>
<name>A0A2H9TAM7_9ZZZZ</name>
<proteinExistence type="predicted"/>
<dbReference type="Pfam" id="PF03695">
    <property type="entry name" value="UPF0149"/>
    <property type="match status" value="1"/>
</dbReference>
<reference evidence="1" key="1">
    <citation type="journal article" date="2017" name="Appl. Environ. Microbiol.">
        <title>Molecular characterization of an Endozoicomonas-like organism causing infection in king scallop Pecten maximus L.</title>
        <authorList>
            <person name="Cano I."/>
            <person name="van Aerle R."/>
            <person name="Ross S."/>
            <person name="Verner-Jeffreys D.W."/>
            <person name="Paley R.K."/>
            <person name="Rimmer G."/>
            <person name="Ryder D."/>
            <person name="Hooper P."/>
            <person name="Stone D."/>
            <person name="Feist S.W."/>
        </authorList>
    </citation>
    <scope>NUCLEOTIDE SEQUENCE</scope>
</reference>
<gene>
    <name evidence="1" type="ORF">CI610_00781</name>
</gene>
<comment type="caution">
    <text evidence="1">The sequence shown here is derived from an EMBL/GenBank/DDBJ whole genome shotgun (WGS) entry which is preliminary data.</text>
</comment>
<dbReference type="InterPro" id="IPR036255">
    <property type="entry name" value="YgfB-like_sf"/>
</dbReference>
<dbReference type="AlphaFoldDB" id="A0A2H9TAM7"/>
<protein>
    <recommendedName>
        <fullName evidence="2">YecA family protein</fullName>
    </recommendedName>
</protein>
<dbReference type="SUPFAM" id="SSF101327">
    <property type="entry name" value="YgfB-like"/>
    <property type="match status" value="1"/>
</dbReference>